<organism evidence="1">
    <name type="scientific">bioreactor metagenome</name>
    <dbReference type="NCBI Taxonomy" id="1076179"/>
    <lineage>
        <taxon>unclassified sequences</taxon>
        <taxon>metagenomes</taxon>
        <taxon>ecological metagenomes</taxon>
    </lineage>
</organism>
<protein>
    <submittedName>
        <fullName evidence="1">Uncharacterized protein</fullName>
    </submittedName>
</protein>
<dbReference type="AlphaFoldDB" id="A0A645AZ43"/>
<reference evidence="1" key="1">
    <citation type="submission" date="2019-08" db="EMBL/GenBank/DDBJ databases">
        <authorList>
            <person name="Kucharzyk K."/>
            <person name="Murdoch R.W."/>
            <person name="Higgins S."/>
            <person name="Loffler F."/>
        </authorList>
    </citation>
    <scope>NUCLEOTIDE SEQUENCE</scope>
</reference>
<evidence type="ECO:0000313" key="1">
    <source>
        <dbReference type="EMBL" id="MPM56173.1"/>
    </source>
</evidence>
<proteinExistence type="predicted"/>
<accession>A0A645AZ43</accession>
<dbReference type="EMBL" id="VSSQ01015626">
    <property type="protein sequence ID" value="MPM56173.1"/>
    <property type="molecule type" value="Genomic_DNA"/>
</dbReference>
<gene>
    <name evidence="1" type="ORF">SDC9_102975</name>
</gene>
<sequence length="289" mass="30958">MKINGGVVVLGGVLHDGKAQACAAGFLGMAFVHPVKALEDPELMLYRDSDAGVGDGKGNAAGVPGYGNVHAALIHVVLDGVEAEVIDNLPQEPSDPAHRGAAVDLHRHSPRFGLRREGFQRVPGKDLEVHIFHGHFNALVQLGQADNIADEGDQAACLGADMPHEAGHVFGLHQAVFNELRRAQNRLQRGFELVRHVGRELPALLFGQRLFGDVEGEDDDARDDPSRENGTRVNLVLPAPEFHHGLVVFSRLGRPHKLLHGEAAVHNQHIAPHAAGVHAEEPRGGGIDA</sequence>
<name>A0A645AZ43_9ZZZZ</name>
<comment type="caution">
    <text evidence="1">The sequence shown here is derived from an EMBL/GenBank/DDBJ whole genome shotgun (WGS) entry which is preliminary data.</text>
</comment>